<keyword evidence="1" id="KW-1133">Transmembrane helix</keyword>
<feature type="transmembrane region" description="Helical" evidence="1">
    <location>
        <begin position="39"/>
        <end position="59"/>
    </location>
</feature>
<dbReference type="AlphaFoldDB" id="A0A1F6AW80"/>
<sequence length="93" mass="10176">MFGIIVVQALAGASGGLIRGLVGITKAKEFNPTTFKFEWKIFGFTILVSMLTGLMSGLIMNVDWRMSLLAGYAGSDLLESLYKLRFAQLIKTP</sequence>
<evidence type="ECO:0000256" key="1">
    <source>
        <dbReference type="SAM" id="Phobius"/>
    </source>
</evidence>
<accession>A0A1F6AW80</accession>
<reference evidence="2 3" key="1">
    <citation type="journal article" date="2016" name="Nat. Commun.">
        <title>Thousands of microbial genomes shed light on interconnected biogeochemical processes in an aquifer system.</title>
        <authorList>
            <person name="Anantharaman K."/>
            <person name="Brown C.T."/>
            <person name="Hug L.A."/>
            <person name="Sharon I."/>
            <person name="Castelle C.J."/>
            <person name="Probst A.J."/>
            <person name="Thomas B.C."/>
            <person name="Singh A."/>
            <person name="Wilkins M.J."/>
            <person name="Karaoz U."/>
            <person name="Brodie E.L."/>
            <person name="Williams K.H."/>
            <person name="Hubbard S.S."/>
            <person name="Banfield J.F."/>
        </authorList>
    </citation>
    <scope>NUCLEOTIDE SEQUENCE [LARGE SCALE GENOMIC DNA]</scope>
</reference>
<protein>
    <submittedName>
        <fullName evidence="2">Uncharacterized protein</fullName>
    </submittedName>
</protein>
<organism evidence="2 3">
    <name type="scientific">Candidatus Gottesmanbacteria bacterium RIFCSPLOWO2_01_FULL_46_21</name>
    <dbReference type="NCBI Taxonomy" id="1798393"/>
    <lineage>
        <taxon>Bacteria</taxon>
        <taxon>Candidatus Gottesmaniibacteriota</taxon>
    </lineage>
</organism>
<keyword evidence="1" id="KW-0472">Membrane</keyword>
<name>A0A1F6AW80_9BACT</name>
<dbReference type="EMBL" id="MFJW01000046">
    <property type="protein sequence ID" value="OGG28742.1"/>
    <property type="molecule type" value="Genomic_DNA"/>
</dbReference>
<keyword evidence="1" id="KW-0812">Transmembrane</keyword>
<gene>
    <name evidence="2" type="ORF">A2971_00240</name>
</gene>
<proteinExistence type="predicted"/>
<evidence type="ECO:0000313" key="3">
    <source>
        <dbReference type="Proteomes" id="UP000178461"/>
    </source>
</evidence>
<dbReference type="Proteomes" id="UP000178461">
    <property type="component" value="Unassembled WGS sequence"/>
</dbReference>
<evidence type="ECO:0000313" key="2">
    <source>
        <dbReference type="EMBL" id="OGG28742.1"/>
    </source>
</evidence>
<comment type="caution">
    <text evidence="2">The sequence shown here is derived from an EMBL/GenBank/DDBJ whole genome shotgun (WGS) entry which is preliminary data.</text>
</comment>